<dbReference type="OrthoDB" id="46040at2157"/>
<dbReference type="InterPro" id="IPR023577">
    <property type="entry name" value="CYTH_domain"/>
</dbReference>
<evidence type="ECO:0000313" key="2">
    <source>
        <dbReference type="EMBL" id="ALU11674.1"/>
    </source>
</evidence>
<evidence type="ECO:0000313" key="3">
    <source>
        <dbReference type="Proteomes" id="UP000060778"/>
    </source>
</evidence>
<protein>
    <recommendedName>
        <fullName evidence="1">CYTH domain-containing protein</fullName>
    </recommendedName>
</protein>
<dbReference type="Proteomes" id="UP000060778">
    <property type="component" value="Chromosome"/>
</dbReference>
<dbReference type="EMBL" id="CP006867">
    <property type="protein sequence ID" value="ALU11674.1"/>
    <property type="molecule type" value="Genomic_DNA"/>
</dbReference>
<evidence type="ECO:0000259" key="1">
    <source>
        <dbReference type="PROSITE" id="PS51707"/>
    </source>
</evidence>
<dbReference type="SUPFAM" id="SSF55154">
    <property type="entry name" value="CYTH-like phosphatases"/>
    <property type="match status" value="1"/>
</dbReference>
<name>A0A0U3DW30_9CREN</name>
<dbReference type="PANTHER" id="PTHR21028:SF2">
    <property type="entry name" value="CYTH DOMAIN-CONTAINING PROTEIN"/>
    <property type="match status" value="1"/>
</dbReference>
<sequence length="182" mass="21145">MYEVEIKAKVKDPDVIRRKLLSAKYLGKRIEIDEYFNFDCEGGCCRDFSVTDEAVRLRKSDGKCVLTYKGPRLDPSAKVREEIEVELNSCDAIRQILEKLCLKSVFVVEKTRERWKWEDITIAIDNVKGLGWFIELEKVVSSNEELENAKNELLLKLREIVPDAEVVSKTYLELLIEKISDR</sequence>
<dbReference type="InterPro" id="IPR033469">
    <property type="entry name" value="CYTH-like_dom_sf"/>
</dbReference>
<dbReference type="RefSeq" id="WP_075049696.1">
    <property type="nucleotide sequence ID" value="NZ_CP006867.1"/>
</dbReference>
<dbReference type="PANTHER" id="PTHR21028">
    <property type="entry name" value="SI:CH211-156B7.4"/>
    <property type="match status" value="1"/>
</dbReference>
<dbReference type="CDD" id="cd07890">
    <property type="entry name" value="CYTH-like_AC_IV-like"/>
    <property type="match status" value="1"/>
</dbReference>
<dbReference type="AlphaFoldDB" id="A0A0U3DW30"/>
<dbReference type="NCBIfam" id="TIGR00318">
    <property type="entry name" value="cyaB"/>
    <property type="match status" value="1"/>
</dbReference>
<dbReference type="PROSITE" id="PS51707">
    <property type="entry name" value="CYTH"/>
    <property type="match status" value="1"/>
</dbReference>
<keyword evidence="3" id="KW-1185">Reference proteome</keyword>
<dbReference type="Gene3D" id="2.40.320.10">
    <property type="entry name" value="Hypothetical Protein Pfu-838710-001"/>
    <property type="match status" value="1"/>
</dbReference>
<feature type="domain" description="CYTH" evidence="1">
    <location>
        <begin position="1"/>
        <end position="177"/>
    </location>
</feature>
<reference evidence="2 3" key="1">
    <citation type="submission" date="2013-11" db="EMBL/GenBank/DDBJ databases">
        <title>Comparative genomics of Ignicoccus.</title>
        <authorList>
            <person name="Podar M."/>
        </authorList>
    </citation>
    <scope>NUCLEOTIDE SEQUENCE [LARGE SCALE GENOMIC DNA]</scope>
    <source>
        <strain evidence="2 3">DSM 13165</strain>
    </source>
</reference>
<accession>A0A0U3DW30</accession>
<dbReference type="SMART" id="SM01118">
    <property type="entry name" value="CYTH"/>
    <property type="match status" value="1"/>
</dbReference>
<dbReference type="STRING" id="940295.EYM_03605"/>
<dbReference type="GeneID" id="30680114"/>
<proteinExistence type="predicted"/>
<gene>
    <name evidence="2" type="ORF">EYM_03605</name>
</gene>
<dbReference type="KEGG" id="iis:EYM_03605"/>
<dbReference type="InterPro" id="IPR008173">
    <property type="entry name" value="Adenylyl_cyclase_CyaB"/>
</dbReference>
<organism evidence="2 3">
    <name type="scientific">Ignicoccus islandicus DSM 13165</name>
    <dbReference type="NCBI Taxonomy" id="940295"/>
    <lineage>
        <taxon>Archaea</taxon>
        <taxon>Thermoproteota</taxon>
        <taxon>Thermoprotei</taxon>
        <taxon>Desulfurococcales</taxon>
        <taxon>Desulfurococcaceae</taxon>
        <taxon>Ignicoccus</taxon>
    </lineage>
</organism>
<dbReference type="Pfam" id="PF01928">
    <property type="entry name" value="CYTH"/>
    <property type="match status" value="1"/>
</dbReference>